<reference evidence="2 3" key="1">
    <citation type="submission" date="2023-02" db="EMBL/GenBank/DDBJ databases">
        <title>Genome sequence of Sphingomonas naphthae.</title>
        <authorList>
            <person name="Kim S."/>
            <person name="Heo J."/>
            <person name="Kwon S.-W."/>
        </authorList>
    </citation>
    <scope>NUCLEOTIDE SEQUENCE [LARGE SCALE GENOMIC DNA]</scope>
    <source>
        <strain evidence="2 3">KACC 18716</strain>
    </source>
</reference>
<protein>
    <submittedName>
        <fullName evidence="2">DUF4198 domain-containing protein</fullName>
    </submittedName>
</protein>
<accession>A0ABY7TFC4</accession>
<feature type="signal peptide" evidence="1">
    <location>
        <begin position="1"/>
        <end position="22"/>
    </location>
</feature>
<evidence type="ECO:0000313" key="2">
    <source>
        <dbReference type="EMBL" id="WCT71839.1"/>
    </source>
</evidence>
<organism evidence="2 3">
    <name type="scientific">Sphingomonas naphthae</name>
    <dbReference type="NCBI Taxonomy" id="1813468"/>
    <lineage>
        <taxon>Bacteria</taxon>
        <taxon>Pseudomonadati</taxon>
        <taxon>Pseudomonadota</taxon>
        <taxon>Alphaproteobacteria</taxon>
        <taxon>Sphingomonadales</taxon>
        <taxon>Sphingomonadaceae</taxon>
        <taxon>Sphingomonas</taxon>
    </lineage>
</organism>
<proteinExistence type="predicted"/>
<dbReference type="InterPro" id="IPR019613">
    <property type="entry name" value="DUF4198"/>
</dbReference>
<feature type="chain" id="PRO_5046880666" evidence="1">
    <location>
        <begin position="23"/>
        <end position="271"/>
    </location>
</feature>
<gene>
    <name evidence="2" type="ORF">PQ455_09245</name>
</gene>
<keyword evidence="3" id="KW-1185">Reference proteome</keyword>
<name>A0ABY7TFC4_9SPHN</name>
<evidence type="ECO:0000256" key="1">
    <source>
        <dbReference type="SAM" id="SignalP"/>
    </source>
</evidence>
<dbReference type="EMBL" id="CP117411">
    <property type="protein sequence ID" value="WCT71839.1"/>
    <property type="molecule type" value="Genomic_DNA"/>
</dbReference>
<keyword evidence="1" id="KW-0732">Signal</keyword>
<evidence type="ECO:0000313" key="3">
    <source>
        <dbReference type="Proteomes" id="UP001220395"/>
    </source>
</evidence>
<dbReference type="Proteomes" id="UP001220395">
    <property type="component" value="Chromosome"/>
</dbReference>
<sequence length="271" mass="28860">MKTKLVAALAAATMLIPAVATAHSPWLKPSATVVSGKEGWVTVDAAASTDVFIADHQPLPFEMMKVTQPDGSAGQVENGMRGKFRSTFDVHLTQPGTYRIGSEMAGVFGSYMLDGKEQRLPRGLAADKLKEAIPAGATDVKIMENAGRNVIFVTLGAPTDTVLKPTGKGLDFAPVTHPDDLVAGEPATFGFLVDGKPAAGIEVKVIPDGRRYRDEQKEESFTTDAKGQVKITWPAAGLYWVQASTSDKNSSIPGATDRRMSFTATLEVLQP</sequence>
<dbReference type="RefSeq" id="WP_273685786.1">
    <property type="nucleotide sequence ID" value="NZ_CP117411.1"/>
</dbReference>
<dbReference type="Pfam" id="PF10670">
    <property type="entry name" value="DUF4198"/>
    <property type="match status" value="1"/>
</dbReference>